<gene>
    <name evidence="1" type="ORF">MILVUS5_LOCUS3723</name>
</gene>
<sequence>MTRIVQKYRGRTLHLIYSKVDKNYDGPMVMFTMQVLWCDKGSSGARLRLFFNEGEEVAEAYKKYVADISDLGLIIKSKMNEQTSITSRSQVQIY</sequence>
<dbReference type="EMBL" id="CASHSV030000001">
    <property type="protein sequence ID" value="CAJ2632405.1"/>
    <property type="molecule type" value="Genomic_DNA"/>
</dbReference>
<protein>
    <submittedName>
        <fullName evidence="1">Uncharacterized protein</fullName>
    </submittedName>
</protein>
<accession>A0ACB0IKA0</accession>
<reference evidence="1" key="1">
    <citation type="submission" date="2023-10" db="EMBL/GenBank/DDBJ databases">
        <authorList>
            <person name="Rodriguez Cubillos JULIANA M."/>
            <person name="De Vega J."/>
        </authorList>
    </citation>
    <scope>NUCLEOTIDE SEQUENCE</scope>
</reference>
<keyword evidence="2" id="KW-1185">Reference proteome</keyword>
<name>A0ACB0IKA0_TRIPR</name>
<dbReference type="Proteomes" id="UP001177021">
    <property type="component" value="Unassembled WGS sequence"/>
</dbReference>
<evidence type="ECO:0000313" key="2">
    <source>
        <dbReference type="Proteomes" id="UP001177021"/>
    </source>
</evidence>
<comment type="caution">
    <text evidence="1">The sequence shown here is derived from an EMBL/GenBank/DDBJ whole genome shotgun (WGS) entry which is preliminary data.</text>
</comment>
<evidence type="ECO:0000313" key="1">
    <source>
        <dbReference type="EMBL" id="CAJ2632405.1"/>
    </source>
</evidence>
<proteinExistence type="predicted"/>
<organism evidence="1 2">
    <name type="scientific">Trifolium pratense</name>
    <name type="common">Red clover</name>
    <dbReference type="NCBI Taxonomy" id="57577"/>
    <lineage>
        <taxon>Eukaryota</taxon>
        <taxon>Viridiplantae</taxon>
        <taxon>Streptophyta</taxon>
        <taxon>Embryophyta</taxon>
        <taxon>Tracheophyta</taxon>
        <taxon>Spermatophyta</taxon>
        <taxon>Magnoliopsida</taxon>
        <taxon>eudicotyledons</taxon>
        <taxon>Gunneridae</taxon>
        <taxon>Pentapetalae</taxon>
        <taxon>rosids</taxon>
        <taxon>fabids</taxon>
        <taxon>Fabales</taxon>
        <taxon>Fabaceae</taxon>
        <taxon>Papilionoideae</taxon>
        <taxon>50 kb inversion clade</taxon>
        <taxon>NPAAA clade</taxon>
        <taxon>Hologalegina</taxon>
        <taxon>IRL clade</taxon>
        <taxon>Trifolieae</taxon>
        <taxon>Trifolium</taxon>
    </lineage>
</organism>